<keyword evidence="8" id="KW-0675">Receptor</keyword>
<keyword evidence="7 12" id="KW-0472">Membrane</keyword>
<dbReference type="InterPro" id="IPR019594">
    <property type="entry name" value="Glu/Gly-bd"/>
</dbReference>
<dbReference type="InterPro" id="IPR052192">
    <property type="entry name" value="Insect_Ionotropic_Sensory_Rcpt"/>
</dbReference>
<dbReference type="PANTHER" id="PTHR42643">
    <property type="entry name" value="IONOTROPIC RECEPTOR 20A-RELATED"/>
    <property type="match status" value="1"/>
</dbReference>
<keyword evidence="9" id="KW-0325">Glycoprotein</keyword>
<evidence type="ECO:0000256" key="7">
    <source>
        <dbReference type="ARBA" id="ARBA00023136"/>
    </source>
</evidence>
<keyword evidence="6" id="KW-0406">Ion transport</keyword>
<gene>
    <name evidence="14" type="ORF">SK128_008909</name>
</gene>
<name>A0AAN9A5J2_HALRR</name>
<proteinExistence type="predicted"/>
<dbReference type="Pfam" id="PF10613">
    <property type="entry name" value="Lig_chan-Glu_bd"/>
    <property type="match status" value="1"/>
</dbReference>
<evidence type="ECO:0000259" key="13">
    <source>
        <dbReference type="SMART" id="SM00918"/>
    </source>
</evidence>
<evidence type="ECO:0000256" key="6">
    <source>
        <dbReference type="ARBA" id="ARBA00023065"/>
    </source>
</evidence>
<dbReference type="GO" id="GO:0005886">
    <property type="term" value="C:plasma membrane"/>
    <property type="evidence" value="ECO:0007669"/>
    <property type="project" value="UniProtKB-SubCell"/>
</dbReference>
<evidence type="ECO:0000256" key="9">
    <source>
        <dbReference type="ARBA" id="ARBA00023180"/>
    </source>
</evidence>
<dbReference type="Proteomes" id="UP001381693">
    <property type="component" value="Unassembled WGS sequence"/>
</dbReference>
<dbReference type="PANTHER" id="PTHR42643:SF38">
    <property type="entry name" value="IONOTROPIC RECEPTOR 100A"/>
    <property type="match status" value="1"/>
</dbReference>
<dbReference type="SUPFAM" id="SSF53850">
    <property type="entry name" value="Periplasmic binding protein-like II"/>
    <property type="match status" value="1"/>
</dbReference>
<evidence type="ECO:0000256" key="10">
    <source>
        <dbReference type="ARBA" id="ARBA00023286"/>
    </source>
</evidence>
<evidence type="ECO:0000256" key="1">
    <source>
        <dbReference type="ARBA" id="ARBA00004651"/>
    </source>
</evidence>
<keyword evidence="4 12" id="KW-0812">Transmembrane</keyword>
<evidence type="ECO:0000256" key="2">
    <source>
        <dbReference type="ARBA" id="ARBA00022448"/>
    </source>
</evidence>
<reference evidence="14 15" key="1">
    <citation type="submission" date="2023-11" db="EMBL/GenBank/DDBJ databases">
        <title>Halocaridina rubra genome assembly.</title>
        <authorList>
            <person name="Smith C."/>
        </authorList>
    </citation>
    <scope>NUCLEOTIDE SEQUENCE [LARGE SCALE GENOMIC DNA]</scope>
    <source>
        <strain evidence="14">EP-1</strain>
        <tissue evidence="14">Whole</tissue>
    </source>
</reference>
<evidence type="ECO:0000256" key="5">
    <source>
        <dbReference type="ARBA" id="ARBA00022989"/>
    </source>
</evidence>
<protein>
    <recommendedName>
        <fullName evidence="13">Ionotropic glutamate receptor L-glutamate and glycine-binding domain-containing protein</fullName>
    </recommendedName>
</protein>
<dbReference type="Gene3D" id="3.40.190.10">
    <property type="entry name" value="Periplasmic binding protein-like II"/>
    <property type="match status" value="1"/>
</dbReference>
<feature type="transmembrane region" description="Helical" evidence="12">
    <location>
        <begin position="131"/>
        <end position="153"/>
    </location>
</feature>
<accession>A0AAN9A5J2</accession>
<feature type="domain" description="Ionotropic glutamate receptor L-glutamate and glycine-binding" evidence="13">
    <location>
        <begin position="25"/>
        <end position="77"/>
    </location>
</feature>
<keyword evidence="3" id="KW-1003">Cell membrane</keyword>
<comment type="caution">
    <text evidence="14">The sequence shown here is derived from an EMBL/GenBank/DDBJ whole genome shotgun (WGS) entry which is preliminary data.</text>
</comment>
<dbReference type="SMART" id="SM00918">
    <property type="entry name" value="Lig_chan-Glu_bd"/>
    <property type="match status" value="1"/>
</dbReference>
<sequence length="208" mass="23339">MQTWPPHNVMRLEDVKARVAMDGIPTKFPIVGPMAEILTILSESLNFTYKQLRPQDENWGMKDGNGTWSGMVGQVVRKEADLGLGPFGIVHSRFQDTSMTIPLHFDTLGILVGKGSSSIDPWGFVMPLTPAVWSAFFFAYLLVCLVHMICLGIKSPISTWPKHFSTALLLYFKTPLKQGMAGKYEDQNYNAQALVYILRYYSATCLLQ</sequence>
<keyword evidence="5 12" id="KW-1133">Transmembrane helix</keyword>
<evidence type="ECO:0000256" key="3">
    <source>
        <dbReference type="ARBA" id="ARBA00022475"/>
    </source>
</evidence>
<dbReference type="AlphaFoldDB" id="A0AAN9A5J2"/>
<keyword evidence="10" id="KW-1071">Ligand-gated ion channel</keyword>
<keyword evidence="15" id="KW-1185">Reference proteome</keyword>
<evidence type="ECO:0000256" key="11">
    <source>
        <dbReference type="ARBA" id="ARBA00023303"/>
    </source>
</evidence>
<evidence type="ECO:0000256" key="12">
    <source>
        <dbReference type="SAM" id="Phobius"/>
    </source>
</evidence>
<evidence type="ECO:0000256" key="4">
    <source>
        <dbReference type="ARBA" id="ARBA00022692"/>
    </source>
</evidence>
<dbReference type="EMBL" id="JAXCGZ010011401">
    <property type="protein sequence ID" value="KAK7074964.1"/>
    <property type="molecule type" value="Genomic_DNA"/>
</dbReference>
<dbReference type="GO" id="GO:0015276">
    <property type="term" value="F:ligand-gated monoatomic ion channel activity"/>
    <property type="evidence" value="ECO:0007669"/>
    <property type="project" value="InterPro"/>
</dbReference>
<keyword evidence="11" id="KW-0407">Ion channel</keyword>
<organism evidence="14 15">
    <name type="scientific">Halocaridina rubra</name>
    <name type="common">Hawaiian red shrimp</name>
    <dbReference type="NCBI Taxonomy" id="373956"/>
    <lineage>
        <taxon>Eukaryota</taxon>
        <taxon>Metazoa</taxon>
        <taxon>Ecdysozoa</taxon>
        <taxon>Arthropoda</taxon>
        <taxon>Crustacea</taxon>
        <taxon>Multicrustacea</taxon>
        <taxon>Malacostraca</taxon>
        <taxon>Eumalacostraca</taxon>
        <taxon>Eucarida</taxon>
        <taxon>Decapoda</taxon>
        <taxon>Pleocyemata</taxon>
        <taxon>Caridea</taxon>
        <taxon>Atyoidea</taxon>
        <taxon>Atyidae</taxon>
        <taxon>Halocaridina</taxon>
    </lineage>
</organism>
<keyword evidence="2" id="KW-0813">Transport</keyword>
<evidence type="ECO:0000313" key="14">
    <source>
        <dbReference type="EMBL" id="KAK7074964.1"/>
    </source>
</evidence>
<evidence type="ECO:0000256" key="8">
    <source>
        <dbReference type="ARBA" id="ARBA00023170"/>
    </source>
</evidence>
<evidence type="ECO:0000313" key="15">
    <source>
        <dbReference type="Proteomes" id="UP001381693"/>
    </source>
</evidence>
<comment type="subcellular location">
    <subcellularLocation>
        <location evidence="1">Cell membrane</location>
        <topology evidence="1">Multi-pass membrane protein</topology>
    </subcellularLocation>
</comment>